<evidence type="ECO:0000256" key="17">
    <source>
        <dbReference type="SAM" id="MobiDB-lite"/>
    </source>
</evidence>
<feature type="region of interest" description="Disordered" evidence="17">
    <location>
        <begin position="1"/>
        <end position="60"/>
    </location>
</feature>
<dbReference type="PROSITE" id="PS50848">
    <property type="entry name" value="START"/>
    <property type="match status" value="1"/>
</dbReference>
<evidence type="ECO:0000256" key="6">
    <source>
        <dbReference type="ARBA" id="ARBA00022553"/>
    </source>
</evidence>
<evidence type="ECO:0000313" key="19">
    <source>
        <dbReference type="Ensembl" id="ENSOANP00000040549.1"/>
    </source>
</evidence>
<dbReference type="InterPro" id="IPR023393">
    <property type="entry name" value="START-like_dom_sf"/>
</dbReference>
<evidence type="ECO:0000256" key="7">
    <source>
        <dbReference type="ARBA" id="ARBA00022846"/>
    </source>
</evidence>
<organism evidence="19 20">
    <name type="scientific">Ornithorhynchus anatinus</name>
    <name type="common">Duckbill platypus</name>
    <dbReference type="NCBI Taxonomy" id="9258"/>
    <lineage>
        <taxon>Eukaryota</taxon>
        <taxon>Metazoa</taxon>
        <taxon>Chordata</taxon>
        <taxon>Craniata</taxon>
        <taxon>Vertebrata</taxon>
        <taxon>Euteleostomi</taxon>
        <taxon>Mammalia</taxon>
        <taxon>Monotremata</taxon>
        <taxon>Ornithorhynchidae</taxon>
        <taxon>Ornithorhynchus</taxon>
    </lineage>
</organism>
<evidence type="ECO:0000256" key="10">
    <source>
        <dbReference type="ARBA" id="ARBA00023069"/>
    </source>
</evidence>
<evidence type="ECO:0000256" key="11">
    <source>
        <dbReference type="ARBA" id="ARBA00023121"/>
    </source>
</evidence>
<evidence type="ECO:0000256" key="4">
    <source>
        <dbReference type="ARBA" id="ARBA00022448"/>
    </source>
</evidence>
<dbReference type="GO" id="GO:0008289">
    <property type="term" value="F:lipid binding"/>
    <property type="evidence" value="ECO:0007669"/>
    <property type="project" value="UniProtKB-KW"/>
</dbReference>
<dbReference type="Gene3D" id="3.30.530.20">
    <property type="match status" value="1"/>
</dbReference>
<evidence type="ECO:0000256" key="5">
    <source>
        <dbReference type="ARBA" id="ARBA00022490"/>
    </source>
</evidence>
<keyword evidence="8" id="KW-0007">Acetylation</keyword>
<keyword evidence="6" id="KW-0597">Phosphoprotein</keyword>
<evidence type="ECO:0000256" key="2">
    <source>
        <dbReference type="ARBA" id="ARBA00004370"/>
    </source>
</evidence>
<dbReference type="InterPro" id="IPR002913">
    <property type="entry name" value="START_lipid-bd_dom"/>
</dbReference>
<protein>
    <recommendedName>
        <fullName evidence="14">START domain-containing protein 10</fullName>
    </recommendedName>
    <alternativeName>
        <fullName evidence="15">PCTP-like protein</fullName>
    </alternativeName>
    <alternativeName>
        <fullName evidence="16">StAR-related lipid transfer protein 10</fullName>
    </alternativeName>
</protein>
<evidence type="ECO:0000256" key="1">
    <source>
        <dbReference type="ARBA" id="ARBA00004230"/>
    </source>
</evidence>
<reference evidence="19" key="3">
    <citation type="submission" date="2025-09" db="UniProtKB">
        <authorList>
            <consortium name="Ensembl"/>
        </authorList>
    </citation>
    <scope>IDENTIFICATION</scope>
    <source>
        <strain evidence="19">Glennie</strain>
    </source>
</reference>
<feature type="domain" description="START" evidence="18">
    <location>
        <begin position="59"/>
        <end position="213"/>
    </location>
</feature>
<dbReference type="PANTHER" id="PTHR19308:SF33">
    <property type="entry name" value="START DOMAIN CONTAINING 10"/>
    <property type="match status" value="1"/>
</dbReference>
<evidence type="ECO:0000259" key="18">
    <source>
        <dbReference type="PROSITE" id="PS50848"/>
    </source>
</evidence>
<evidence type="ECO:0000256" key="16">
    <source>
        <dbReference type="ARBA" id="ARBA00080073"/>
    </source>
</evidence>
<keyword evidence="13" id="KW-0966">Cell projection</keyword>
<dbReference type="SMART" id="SM00234">
    <property type="entry name" value="START"/>
    <property type="match status" value="1"/>
</dbReference>
<dbReference type="GO" id="GO:0005829">
    <property type="term" value="C:cytosol"/>
    <property type="evidence" value="ECO:0007669"/>
    <property type="project" value="UniProtKB-ARBA"/>
</dbReference>
<dbReference type="GO" id="GO:0006869">
    <property type="term" value="P:lipid transport"/>
    <property type="evidence" value="ECO:0007669"/>
    <property type="project" value="UniProtKB-KW"/>
</dbReference>
<gene>
    <name evidence="19" type="primary">LOC103167153</name>
</gene>
<dbReference type="GO" id="GO:0031514">
    <property type="term" value="C:motile cilium"/>
    <property type="evidence" value="ECO:0007669"/>
    <property type="project" value="UniProtKB-SubCell"/>
</dbReference>
<keyword evidence="11" id="KW-0446">Lipid-binding</keyword>
<keyword evidence="9" id="KW-0445">Lipid transport</keyword>
<dbReference type="Bgee" id="ENSOANG00000042724">
    <property type="expression patterns" value="Expressed in testis and 7 other cell types or tissues"/>
</dbReference>
<keyword evidence="10" id="KW-0969">Cilium</keyword>
<reference evidence="19" key="2">
    <citation type="submission" date="2025-08" db="UniProtKB">
        <authorList>
            <consortium name="Ensembl"/>
        </authorList>
    </citation>
    <scope>IDENTIFICATION</scope>
    <source>
        <strain evidence="19">Glennie</strain>
    </source>
</reference>
<dbReference type="Pfam" id="PF01852">
    <property type="entry name" value="START"/>
    <property type="match status" value="1"/>
</dbReference>
<keyword evidence="12" id="KW-0472">Membrane</keyword>
<reference evidence="19 20" key="1">
    <citation type="journal article" date="2008" name="Nature">
        <title>Genome analysis of the platypus reveals unique signatures of evolution.</title>
        <authorList>
            <person name="Warren W.C."/>
            <person name="Hillier L.W."/>
            <person name="Marshall Graves J.A."/>
            <person name="Birney E."/>
            <person name="Ponting C.P."/>
            <person name="Grutzner F."/>
            <person name="Belov K."/>
            <person name="Miller W."/>
            <person name="Clarke L."/>
            <person name="Chinwalla A.T."/>
            <person name="Yang S.P."/>
            <person name="Heger A."/>
            <person name="Locke D.P."/>
            <person name="Miethke P."/>
            <person name="Waters P.D."/>
            <person name="Veyrunes F."/>
            <person name="Fulton L."/>
            <person name="Fulton B."/>
            <person name="Graves T."/>
            <person name="Wallis J."/>
            <person name="Puente X.S."/>
            <person name="Lopez-Otin C."/>
            <person name="Ordonez G.R."/>
            <person name="Eichler E.E."/>
            <person name="Chen L."/>
            <person name="Cheng Z."/>
            <person name="Deakin J.E."/>
            <person name="Alsop A."/>
            <person name="Thompson K."/>
            <person name="Kirby P."/>
            <person name="Papenfuss A.T."/>
            <person name="Wakefield M.J."/>
            <person name="Olender T."/>
            <person name="Lancet D."/>
            <person name="Huttley G.A."/>
            <person name="Smit A.F."/>
            <person name="Pask A."/>
            <person name="Temple-Smith P."/>
            <person name="Batzer M.A."/>
            <person name="Walker J.A."/>
            <person name="Konkel M.K."/>
            <person name="Harris R.S."/>
            <person name="Whittington C.M."/>
            <person name="Wong E.S."/>
            <person name="Gemmell N.J."/>
            <person name="Buschiazzo E."/>
            <person name="Vargas Jentzsch I.M."/>
            <person name="Merkel A."/>
            <person name="Schmitz J."/>
            <person name="Zemann A."/>
            <person name="Churakov G."/>
            <person name="Kriegs J.O."/>
            <person name="Brosius J."/>
            <person name="Murchison E.P."/>
            <person name="Sachidanandam R."/>
            <person name="Smith C."/>
            <person name="Hannon G.J."/>
            <person name="Tsend-Ayush E."/>
            <person name="McMillan D."/>
            <person name="Attenborough R."/>
            <person name="Rens W."/>
            <person name="Ferguson-Smith M."/>
            <person name="Lefevre C.M."/>
            <person name="Sharp J.A."/>
            <person name="Nicholas K.R."/>
            <person name="Ray D.A."/>
            <person name="Kube M."/>
            <person name="Reinhardt R."/>
            <person name="Pringle T.H."/>
            <person name="Taylor J."/>
            <person name="Jones R.C."/>
            <person name="Nixon B."/>
            <person name="Dacheux J.L."/>
            <person name="Niwa H."/>
            <person name="Sekita Y."/>
            <person name="Huang X."/>
            <person name="Stark A."/>
            <person name="Kheradpour P."/>
            <person name="Kellis M."/>
            <person name="Flicek P."/>
            <person name="Chen Y."/>
            <person name="Webber C."/>
            <person name="Hardison R."/>
            <person name="Nelson J."/>
            <person name="Hallsworth-Pepin K."/>
            <person name="Delehaunty K."/>
            <person name="Markovic C."/>
            <person name="Minx P."/>
            <person name="Feng Y."/>
            <person name="Kremitzki C."/>
            <person name="Mitreva M."/>
            <person name="Glasscock J."/>
            <person name="Wylie T."/>
            <person name="Wohldmann P."/>
            <person name="Thiru P."/>
            <person name="Nhan M.N."/>
            <person name="Pohl C.S."/>
            <person name="Smith S.M."/>
            <person name="Hou S."/>
            <person name="Nefedov M."/>
            <person name="de Jong P.J."/>
            <person name="Renfree M.B."/>
            <person name="Mardis E.R."/>
            <person name="Wilson R.K."/>
        </authorList>
    </citation>
    <scope>NUCLEOTIDE SEQUENCE [LARGE SCALE GENOMIC DNA]</scope>
    <source>
        <strain evidence="19 20">Glennie</strain>
    </source>
</reference>
<evidence type="ECO:0000313" key="20">
    <source>
        <dbReference type="Proteomes" id="UP000002279"/>
    </source>
</evidence>
<comment type="subcellular location">
    <subcellularLocation>
        <location evidence="1">Cell projection</location>
        <location evidence="1">Cilium</location>
        <location evidence="1">Flagellum</location>
    </subcellularLocation>
    <subcellularLocation>
        <location evidence="3">Cytoplasm</location>
    </subcellularLocation>
    <subcellularLocation>
        <location evidence="2">Membrane</location>
    </subcellularLocation>
</comment>
<dbReference type="Ensembl" id="ENSOANT00000063449.1">
    <property type="protein sequence ID" value="ENSOANP00000040549.1"/>
    <property type="gene ID" value="ENSOANG00000042724.1"/>
</dbReference>
<dbReference type="SUPFAM" id="SSF55961">
    <property type="entry name" value="Bet v1-like"/>
    <property type="match status" value="1"/>
</dbReference>
<dbReference type="GO" id="GO:0016020">
    <property type="term" value="C:membrane"/>
    <property type="evidence" value="ECO:0007669"/>
    <property type="project" value="UniProtKB-SubCell"/>
</dbReference>
<evidence type="ECO:0000256" key="12">
    <source>
        <dbReference type="ARBA" id="ARBA00023136"/>
    </source>
</evidence>
<dbReference type="GeneTree" id="ENSGT00510000047611"/>
<keyword evidence="7" id="KW-0282">Flagellum</keyword>
<sequence length="288" mass="31551">MNREAAAPAAGSDPGRGTPGRSPPPGPGFPRGTGPKTATPGAPGGRPAGGRHPVLSRQGRVTIGDVPIETVYDVLHDQEYRRTWDVTMLDSFDIARINSTTDVGYYAWKCPKPMKNRDVVTLRTWKVTDDTCMIINFSVTHPRYPPRKDMVRAVSILTGYLLLATGPRSCHLTYLAQLDPKGSLPKWVMNKATQCVAPTMLRRLQKASRRYPAWKREHGQHVKPWRYPEQCTLPVISVGELSASRAQGTGRRGDDDSKTTTAVWVKRSLGAERCAKRGAGGGTGHTGR</sequence>
<dbReference type="PANTHER" id="PTHR19308">
    <property type="entry name" value="PHOSPHATIDYLCHOLINE TRANSFER PROTEIN"/>
    <property type="match status" value="1"/>
</dbReference>
<evidence type="ECO:0000256" key="15">
    <source>
        <dbReference type="ARBA" id="ARBA00076937"/>
    </source>
</evidence>
<feature type="compositionally biased region" description="Low complexity" evidence="17">
    <location>
        <begin position="30"/>
        <end position="41"/>
    </location>
</feature>
<dbReference type="Proteomes" id="UP000002279">
    <property type="component" value="Chromosome 6"/>
</dbReference>
<dbReference type="FunFam" id="3.30.530.20:FF:000008">
    <property type="entry name" value="START domain containing 10"/>
    <property type="match status" value="1"/>
</dbReference>
<accession>A0A6I8NIK9</accession>
<evidence type="ECO:0000256" key="8">
    <source>
        <dbReference type="ARBA" id="ARBA00022990"/>
    </source>
</evidence>
<evidence type="ECO:0000256" key="13">
    <source>
        <dbReference type="ARBA" id="ARBA00023273"/>
    </source>
</evidence>
<dbReference type="InterPro" id="IPR051213">
    <property type="entry name" value="START_lipid_transfer"/>
</dbReference>
<evidence type="ECO:0000256" key="3">
    <source>
        <dbReference type="ARBA" id="ARBA00004496"/>
    </source>
</evidence>
<keyword evidence="20" id="KW-1185">Reference proteome</keyword>
<evidence type="ECO:0000256" key="14">
    <source>
        <dbReference type="ARBA" id="ARBA00070345"/>
    </source>
</evidence>
<feature type="compositionally biased region" description="Low complexity" evidence="17">
    <location>
        <begin position="11"/>
        <end position="20"/>
    </location>
</feature>
<keyword evidence="4" id="KW-0813">Transport</keyword>
<dbReference type="AlphaFoldDB" id="A0A6I8NIK9"/>
<evidence type="ECO:0000256" key="9">
    <source>
        <dbReference type="ARBA" id="ARBA00023055"/>
    </source>
</evidence>
<proteinExistence type="predicted"/>
<name>A0A6I8NIK9_ORNAN</name>
<keyword evidence="5" id="KW-0963">Cytoplasm</keyword>